<dbReference type="Gene3D" id="3.40.50.150">
    <property type="entry name" value="Vaccinia Virus protein VP39"/>
    <property type="match status" value="1"/>
</dbReference>
<dbReference type="PROSITE" id="PS51621">
    <property type="entry name" value="SAM_MT_RNA_M5U_1"/>
    <property type="match status" value="1"/>
</dbReference>
<dbReference type="GeneTree" id="ENSGT00530000063723"/>
<feature type="binding site" evidence="6">
    <location>
        <position position="398"/>
    </location>
    <ligand>
        <name>S-adenosyl-L-methionine</name>
        <dbReference type="ChEBI" id="CHEBI:59789"/>
    </ligand>
</feature>
<keyword evidence="2 6" id="KW-0808">Transferase</keyword>
<dbReference type="Bgee" id="ENSCATG00000001665">
    <property type="expression patterns" value="Expressed in liver and 12 other cell types or tissues"/>
</dbReference>
<evidence type="ECO:0000256" key="6">
    <source>
        <dbReference type="PROSITE-ProRule" id="PRU01024"/>
    </source>
</evidence>
<dbReference type="InterPro" id="IPR010280">
    <property type="entry name" value="U5_MeTrfase_fam"/>
</dbReference>
<keyword evidence="9" id="KW-1185">Reference proteome</keyword>
<dbReference type="PROSITE" id="PS51687">
    <property type="entry name" value="SAM_MT_RNA_M5U"/>
    <property type="match status" value="1"/>
</dbReference>
<evidence type="ECO:0000313" key="8">
    <source>
        <dbReference type="Ensembl" id="ENSCATP00000000382.1"/>
    </source>
</evidence>
<evidence type="ECO:0000313" key="9">
    <source>
        <dbReference type="Proteomes" id="UP000233060"/>
    </source>
</evidence>
<feature type="domain" description="Methyltransferase" evidence="7">
    <location>
        <begin position="319"/>
        <end position="383"/>
    </location>
</feature>
<evidence type="ECO:0000256" key="5">
    <source>
        <dbReference type="ARBA" id="ARBA00047278"/>
    </source>
</evidence>
<dbReference type="InterPro" id="IPR025714">
    <property type="entry name" value="Methyltranfer_dom"/>
</dbReference>
<keyword evidence="1 6" id="KW-0489">Methyltransferase</keyword>
<dbReference type="Pfam" id="PF13847">
    <property type="entry name" value="Methyltransf_31"/>
    <property type="match status" value="1"/>
</dbReference>
<proteinExistence type="inferred from homology"/>
<dbReference type="SUPFAM" id="SSF53335">
    <property type="entry name" value="S-adenosyl-L-methionine-dependent methyltransferases"/>
    <property type="match status" value="1"/>
</dbReference>
<evidence type="ECO:0000259" key="7">
    <source>
        <dbReference type="Pfam" id="PF13847"/>
    </source>
</evidence>
<evidence type="ECO:0000256" key="4">
    <source>
        <dbReference type="ARBA" id="ARBA00033763"/>
    </source>
</evidence>
<dbReference type="GO" id="GO:0005759">
    <property type="term" value="C:mitochondrial matrix"/>
    <property type="evidence" value="ECO:0007669"/>
    <property type="project" value="Ensembl"/>
</dbReference>
<comment type="catalytic activity">
    <reaction evidence="5">
        <text>uridine(54) in tRNA + S-adenosyl-L-methionine = 5-methyluridine(54) in tRNA + S-adenosyl-L-homocysteine + H(+)</text>
        <dbReference type="Rhea" id="RHEA:42712"/>
        <dbReference type="Rhea" id="RHEA-COMP:10167"/>
        <dbReference type="Rhea" id="RHEA-COMP:10193"/>
        <dbReference type="ChEBI" id="CHEBI:15378"/>
        <dbReference type="ChEBI" id="CHEBI:57856"/>
        <dbReference type="ChEBI" id="CHEBI:59789"/>
        <dbReference type="ChEBI" id="CHEBI:65315"/>
        <dbReference type="ChEBI" id="CHEBI:74447"/>
        <dbReference type="EC" id="2.1.1.35"/>
    </reaction>
    <physiologicalReaction direction="left-to-right" evidence="5">
        <dbReference type="Rhea" id="RHEA:42713"/>
    </physiologicalReaction>
</comment>
<organism evidence="8 9">
    <name type="scientific">Cercocebus atys</name>
    <name type="common">Sooty mangabey</name>
    <name type="synonym">Cercocebus torquatus atys</name>
    <dbReference type="NCBI Taxonomy" id="9531"/>
    <lineage>
        <taxon>Eukaryota</taxon>
        <taxon>Metazoa</taxon>
        <taxon>Chordata</taxon>
        <taxon>Craniata</taxon>
        <taxon>Vertebrata</taxon>
        <taxon>Euteleostomi</taxon>
        <taxon>Mammalia</taxon>
        <taxon>Eutheria</taxon>
        <taxon>Euarchontoglires</taxon>
        <taxon>Primates</taxon>
        <taxon>Haplorrhini</taxon>
        <taxon>Catarrhini</taxon>
        <taxon>Cercopithecidae</taxon>
        <taxon>Cercopithecinae</taxon>
        <taxon>Cercocebus</taxon>
    </lineage>
</organism>
<feature type="active site" description="Nucleophile" evidence="6">
    <location>
        <position position="426"/>
    </location>
</feature>
<dbReference type="InterPro" id="IPR029063">
    <property type="entry name" value="SAM-dependent_MTases_sf"/>
</dbReference>
<reference evidence="8" key="2">
    <citation type="submission" date="2025-09" db="UniProtKB">
        <authorList>
            <consortium name="Ensembl"/>
        </authorList>
    </citation>
    <scope>IDENTIFICATION</scope>
</reference>
<dbReference type="Proteomes" id="UP000233060">
    <property type="component" value="Unassembled WGS sequence"/>
</dbReference>
<feature type="binding site" evidence="6">
    <location>
        <position position="298"/>
    </location>
    <ligand>
        <name>S-adenosyl-L-methionine</name>
        <dbReference type="ChEBI" id="CHEBI:59789"/>
    </ligand>
</feature>
<dbReference type="PANTHER" id="PTHR45904:SF1">
    <property type="entry name" value="TRNA (URACIL-5-)-METHYLTRANSFERASE HOMOLOG B"/>
    <property type="match status" value="1"/>
</dbReference>
<dbReference type="GO" id="GO:0003723">
    <property type="term" value="F:RNA binding"/>
    <property type="evidence" value="ECO:0007669"/>
    <property type="project" value="TreeGrafter"/>
</dbReference>
<gene>
    <name evidence="8" type="primary">TRMT2B</name>
</gene>
<dbReference type="PANTHER" id="PTHR45904">
    <property type="entry name" value="TRNA (URACIL-5-)-METHYLTRANSFERASE"/>
    <property type="match status" value="1"/>
</dbReference>
<accession>A0A2K5KI53</accession>
<dbReference type="CDD" id="cd02440">
    <property type="entry name" value="AdoMet_MTases"/>
    <property type="match status" value="1"/>
</dbReference>
<dbReference type="Ensembl" id="ENSCATT00000002147.1">
    <property type="protein sequence ID" value="ENSCATP00000000382.1"/>
    <property type="gene ID" value="ENSCATG00000001665.1"/>
</dbReference>
<dbReference type="OMA" id="HGQPHIY"/>
<evidence type="ECO:0000256" key="2">
    <source>
        <dbReference type="ARBA" id="ARBA00022679"/>
    </source>
</evidence>
<evidence type="ECO:0000256" key="1">
    <source>
        <dbReference type="ARBA" id="ARBA00022603"/>
    </source>
</evidence>
<dbReference type="GO" id="GO:0070041">
    <property type="term" value="F:rRNA (uridine-C5-)-methyltransferase activity"/>
    <property type="evidence" value="ECO:0007669"/>
    <property type="project" value="Ensembl"/>
</dbReference>
<protein>
    <recommendedName>
        <fullName evidence="4">tRNA (uracil(54)-C(5))-methyltransferase</fullName>
        <ecNumber evidence="4">2.1.1.35</ecNumber>
    </recommendedName>
</protein>
<sequence>MAGLKRRVPMHSLRYFISMVGLFSKSGLLPWYARNPPGWSQLFLGTVCKGDFTHVIATKCQKGQKSQKKPSHLGPLDGSWQERLADVVTPLWRLSYEEQLKVGDQPKRNISAFPYCIILLVSFEPLLSTLLSQHCPIKVTEISYTFSVNRKGPDDGNIVCVRSNNLKNIPEKHSQVAQYYEVFLRQSPLEPCLVFHEGGYWRELIVRTNSQGHTMAIITFHPQKLSQEELHVQKETVKEFFIRGPGAACDLTSLYFQESTMTRCSHQQSPYQLLFGEPYIFEELLSLKIRISPDAFFQINTAGAEMLYRTVGELTGVNSDTILLDICCGTGVIGLSLAQHTSQVLGIELVEQAVEDARWTAAFNGITNSEFHTGRAEKILPGLLKSKEDGQSVVAVVNPARAGLHYKVIQAIRNCRAIRTLVFVSCKLHGESTRNVIELCCPPDPAKKLLGEPFVLQQAVPVDLFPHTPHCELVLLFTR</sequence>
<evidence type="ECO:0000256" key="3">
    <source>
        <dbReference type="ARBA" id="ARBA00022691"/>
    </source>
</evidence>
<reference evidence="8" key="1">
    <citation type="submission" date="2025-08" db="UniProtKB">
        <authorList>
            <consortium name="Ensembl"/>
        </authorList>
    </citation>
    <scope>IDENTIFICATION</scope>
</reference>
<keyword evidence="3 6" id="KW-0949">S-adenosyl-L-methionine</keyword>
<dbReference type="GO" id="GO:0030697">
    <property type="term" value="F:tRNA (uracil(54)-C5)-methyltransferase activity, S-adenosyl methionine-dependent"/>
    <property type="evidence" value="ECO:0007669"/>
    <property type="project" value="UniProtKB-EC"/>
</dbReference>
<dbReference type="EC" id="2.1.1.35" evidence="4"/>
<comment type="similarity">
    <text evidence="6">Belongs to the class I-like SAM-binding methyltransferase superfamily. RNA M5U methyltransferase family.</text>
</comment>
<dbReference type="AlphaFoldDB" id="A0A2K5KI53"/>
<dbReference type="InterPro" id="IPR045850">
    <property type="entry name" value="TRM2_met"/>
</dbReference>
<dbReference type="InterPro" id="IPR025823">
    <property type="entry name" value="TRM2B_chor"/>
</dbReference>
<feature type="binding site" evidence="6">
    <location>
        <position position="348"/>
    </location>
    <ligand>
        <name>S-adenosyl-L-methionine</name>
        <dbReference type="ChEBI" id="CHEBI:59789"/>
    </ligand>
</feature>
<dbReference type="Gene3D" id="2.40.50.1070">
    <property type="match status" value="1"/>
</dbReference>
<name>A0A2K5KI53_CERAT</name>
<comment type="caution">
    <text evidence="6">Lacks conserved residue(s) required for the propagation of feature annotation.</text>
</comment>
<dbReference type="STRING" id="9531.ENSCATP00000000382"/>